<accession>A0AAF0ZV41</accession>
<evidence type="ECO:0000313" key="9">
    <source>
        <dbReference type="Proteomes" id="UP001234989"/>
    </source>
</evidence>
<keyword evidence="3" id="KW-0540">Nuclease</keyword>
<dbReference type="GO" id="GO:0004519">
    <property type="term" value="F:endonuclease activity"/>
    <property type="evidence" value="ECO:0007669"/>
    <property type="project" value="UniProtKB-KW"/>
</dbReference>
<dbReference type="PANTHER" id="PTHR24559:SF444">
    <property type="entry name" value="REVERSE TRANSCRIPTASE DOMAIN-CONTAINING PROTEIN"/>
    <property type="match status" value="1"/>
</dbReference>
<dbReference type="SUPFAM" id="SSF56672">
    <property type="entry name" value="DNA/RNA polymerases"/>
    <property type="match status" value="1"/>
</dbReference>
<gene>
    <name evidence="8" type="ORF">MTR67_043399</name>
</gene>
<evidence type="ECO:0000313" key="8">
    <source>
        <dbReference type="EMBL" id="WMV50014.1"/>
    </source>
</evidence>
<keyword evidence="9" id="KW-1185">Reference proteome</keyword>
<evidence type="ECO:0000256" key="6">
    <source>
        <dbReference type="ARBA" id="ARBA00022918"/>
    </source>
</evidence>
<dbReference type="Gene3D" id="3.30.70.270">
    <property type="match status" value="1"/>
</dbReference>
<proteinExistence type="predicted"/>
<dbReference type="GO" id="GO:0016787">
    <property type="term" value="F:hydrolase activity"/>
    <property type="evidence" value="ECO:0007669"/>
    <property type="project" value="UniProtKB-KW"/>
</dbReference>
<name>A0AAF0ZV41_SOLVR</name>
<dbReference type="AlphaFoldDB" id="A0AAF0ZV41"/>
<evidence type="ECO:0000256" key="5">
    <source>
        <dbReference type="ARBA" id="ARBA00022801"/>
    </source>
</evidence>
<dbReference type="EMBL" id="CP133621">
    <property type="protein sequence ID" value="WMV50014.1"/>
    <property type="molecule type" value="Genomic_DNA"/>
</dbReference>
<evidence type="ECO:0000259" key="7">
    <source>
        <dbReference type="Pfam" id="PF17917"/>
    </source>
</evidence>
<dbReference type="InterPro" id="IPR041373">
    <property type="entry name" value="RT_RNaseH"/>
</dbReference>
<keyword evidence="5" id="KW-0378">Hydrolase</keyword>
<keyword evidence="1" id="KW-0808">Transferase</keyword>
<dbReference type="Proteomes" id="UP001234989">
    <property type="component" value="Chromosome 10"/>
</dbReference>
<protein>
    <recommendedName>
        <fullName evidence="7">Reverse transcriptase RNase H-like domain-containing protein</fullName>
    </recommendedName>
</protein>
<dbReference type="Pfam" id="PF17917">
    <property type="entry name" value="RT_RNaseH"/>
    <property type="match status" value="1"/>
</dbReference>
<sequence>MKLRWMVAKQRCIYHLGRVMDVESKTPSLESVLVVNEFSEVFPDDLPGIPPEREIDFCIELLLNTQPISIPPYRMTPAELRELKEKLRDLLDKGFIRPSISLYGASYFSKIDIHLGYHQLRVRGVDIPNTDFRSRYGHYEVVVMSFGLTNALATFMDLMNNLKVHEKNYPTHDVELAAVVFALKIWRHYLYGVHVDVFTYHKSL</sequence>
<reference evidence="8" key="1">
    <citation type="submission" date="2023-08" db="EMBL/GenBank/DDBJ databases">
        <title>A de novo genome assembly of Solanum verrucosum Schlechtendal, a Mexican diploid species geographically isolated from the other diploid A-genome species in potato relatives.</title>
        <authorList>
            <person name="Hosaka K."/>
        </authorList>
    </citation>
    <scope>NUCLEOTIDE SEQUENCE</scope>
    <source>
        <tissue evidence="8">Young leaves</tissue>
    </source>
</reference>
<evidence type="ECO:0000256" key="2">
    <source>
        <dbReference type="ARBA" id="ARBA00022695"/>
    </source>
</evidence>
<dbReference type="Gene3D" id="3.10.10.10">
    <property type="entry name" value="HIV Type 1 Reverse Transcriptase, subunit A, domain 1"/>
    <property type="match status" value="2"/>
</dbReference>
<keyword evidence="6" id="KW-0695">RNA-directed DNA polymerase</keyword>
<dbReference type="GO" id="GO:0003964">
    <property type="term" value="F:RNA-directed DNA polymerase activity"/>
    <property type="evidence" value="ECO:0007669"/>
    <property type="project" value="UniProtKB-KW"/>
</dbReference>
<keyword evidence="4" id="KW-0255">Endonuclease</keyword>
<evidence type="ECO:0000256" key="3">
    <source>
        <dbReference type="ARBA" id="ARBA00022722"/>
    </source>
</evidence>
<dbReference type="PANTHER" id="PTHR24559">
    <property type="entry name" value="TRANSPOSON TY3-I GAG-POL POLYPROTEIN"/>
    <property type="match status" value="1"/>
</dbReference>
<dbReference type="InterPro" id="IPR043128">
    <property type="entry name" value="Rev_trsase/Diguanyl_cyclase"/>
</dbReference>
<dbReference type="InterPro" id="IPR053134">
    <property type="entry name" value="RNA-dir_DNA_polymerase"/>
</dbReference>
<feature type="domain" description="Reverse transcriptase RNase H-like" evidence="7">
    <location>
        <begin position="161"/>
        <end position="204"/>
    </location>
</feature>
<evidence type="ECO:0000256" key="1">
    <source>
        <dbReference type="ARBA" id="ARBA00022679"/>
    </source>
</evidence>
<keyword evidence="2" id="KW-0548">Nucleotidyltransferase</keyword>
<organism evidence="8 9">
    <name type="scientific">Solanum verrucosum</name>
    <dbReference type="NCBI Taxonomy" id="315347"/>
    <lineage>
        <taxon>Eukaryota</taxon>
        <taxon>Viridiplantae</taxon>
        <taxon>Streptophyta</taxon>
        <taxon>Embryophyta</taxon>
        <taxon>Tracheophyta</taxon>
        <taxon>Spermatophyta</taxon>
        <taxon>Magnoliopsida</taxon>
        <taxon>eudicotyledons</taxon>
        <taxon>Gunneridae</taxon>
        <taxon>Pentapetalae</taxon>
        <taxon>asterids</taxon>
        <taxon>lamiids</taxon>
        <taxon>Solanales</taxon>
        <taxon>Solanaceae</taxon>
        <taxon>Solanoideae</taxon>
        <taxon>Solaneae</taxon>
        <taxon>Solanum</taxon>
    </lineage>
</organism>
<dbReference type="InterPro" id="IPR043502">
    <property type="entry name" value="DNA/RNA_pol_sf"/>
</dbReference>
<evidence type="ECO:0000256" key="4">
    <source>
        <dbReference type="ARBA" id="ARBA00022759"/>
    </source>
</evidence>